<comment type="caution">
    <text evidence="7">The sequence shown here is derived from an EMBL/GenBank/DDBJ whole genome shotgun (WGS) entry which is preliminary data.</text>
</comment>
<feature type="region of interest" description="Disordered" evidence="5">
    <location>
        <begin position="123"/>
        <end position="144"/>
    </location>
</feature>
<sequence length="700" mass="77771">MAQAGGHPDGRVLVDPAAETWDPEILAPTRGGTTPVRPMRLGTRSCAECRRRKVRCIFPKDKLDHGSCAGCLTRVIPCQAQQQRRPASGLKANATKKHESRLQSRLDELESLVQTISATIDSSVEQSAARTSQNPVHLHVDRPPVTDLKQQLEDSRQNTRKFGNGAPLVTFLEVAQLVKDDEARPQDDQTNENAAAAGRVKHLTRIAISFVPLQEDLRHVLDETQRYWSRWPACYHGNNPPRLLQDGGVPLAMDFLGSSMNSTDPAIAARALLWLALCVHQLPVNSPSRQPAKLRALAPALIDSCLHVSRELLSLAAEGGQSVRGLETLMLQHVVYLHMGRPQKAWRSIRQALDGALLLGLHRVNVTTEERQRHLWAEIWQAERYLSLTLGLPCSLSNTHAGLSRALNTHVSQEKRFWYECCIVAGSIIERDQTSEDNYCLTVELDQKWEKRKELMPADFWEAMPPADLPPEILYSRQALKLKYFFLGKLIHLPYALKSAVKVKYTFSKAACLDCSREVMRAYSHLRHNSMAALVSCEVMGFLAFSAALTIAITHLTAMQESADHRHTVQEQEDWLLVGSMALDLREYSATMECGVAASGAELLEVLLATKSGVYHGPEVYDATIPYFGRAQFNIRPRADMSGSTTVGSTVDSVEATEFSMSGGHGLGDRFPDCGLPFDFLMEAEWTGEWAMDSDFGGLF</sequence>
<evidence type="ECO:0000256" key="3">
    <source>
        <dbReference type="ARBA" id="ARBA00023163"/>
    </source>
</evidence>
<dbReference type="Proteomes" id="UP001270362">
    <property type="component" value="Unassembled WGS sequence"/>
</dbReference>
<feature type="domain" description="Zn(2)-C6 fungal-type" evidence="6">
    <location>
        <begin position="45"/>
        <end position="78"/>
    </location>
</feature>
<dbReference type="EMBL" id="JAULSO010000001">
    <property type="protein sequence ID" value="KAK3693251.1"/>
    <property type="molecule type" value="Genomic_DNA"/>
</dbReference>
<dbReference type="SUPFAM" id="SSF57701">
    <property type="entry name" value="Zn2/Cys6 DNA-binding domain"/>
    <property type="match status" value="1"/>
</dbReference>
<keyword evidence="2" id="KW-0805">Transcription regulation</keyword>
<dbReference type="SMART" id="SM00906">
    <property type="entry name" value="Fungal_trans"/>
    <property type="match status" value="1"/>
</dbReference>
<dbReference type="GO" id="GO:0000981">
    <property type="term" value="F:DNA-binding transcription factor activity, RNA polymerase II-specific"/>
    <property type="evidence" value="ECO:0007669"/>
    <property type="project" value="InterPro"/>
</dbReference>
<evidence type="ECO:0000313" key="8">
    <source>
        <dbReference type="Proteomes" id="UP001270362"/>
    </source>
</evidence>
<dbReference type="InterPro" id="IPR001138">
    <property type="entry name" value="Zn2Cys6_DnaBD"/>
</dbReference>
<proteinExistence type="predicted"/>
<dbReference type="Gene3D" id="4.10.240.10">
    <property type="entry name" value="Zn(2)-C6 fungal-type DNA-binding domain"/>
    <property type="match status" value="1"/>
</dbReference>
<evidence type="ECO:0000313" key="7">
    <source>
        <dbReference type="EMBL" id="KAK3693251.1"/>
    </source>
</evidence>
<reference evidence="7" key="2">
    <citation type="submission" date="2023-06" db="EMBL/GenBank/DDBJ databases">
        <authorList>
            <consortium name="Lawrence Berkeley National Laboratory"/>
            <person name="Haridas S."/>
            <person name="Hensen N."/>
            <person name="Bonometti L."/>
            <person name="Westerberg I."/>
            <person name="Brannstrom I.O."/>
            <person name="Guillou S."/>
            <person name="Cros-Aarteil S."/>
            <person name="Calhoun S."/>
            <person name="Kuo A."/>
            <person name="Mondo S."/>
            <person name="Pangilinan J."/>
            <person name="Riley R."/>
            <person name="Labutti K."/>
            <person name="Andreopoulos B."/>
            <person name="Lipzen A."/>
            <person name="Chen C."/>
            <person name="Yanf M."/>
            <person name="Daum C."/>
            <person name="Ng V."/>
            <person name="Clum A."/>
            <person name="Steindorff A."/>
            <person name="Ohm R."/>
            <person name="Martin F."/>
            <person name="Silar P."/>
            <person name="Natvig D."/>
            <person name="Lalanne C."/>
            <person name="Gautier V."/>
            <person name="Ament-Velasquez S.L."/>
            <person name="Kruys A."/>
            <person name="Hutchinson M.I."/>
            <person name="Powell A.J."/>
            <person name="Barry K."/>
            <person name="Miller A.N."/>
            <person name="Grigoriev I.V."/>
            <person name="Debuchy R."/>
            <person name="Gladieux P."/>
            <person name="Thoren M.H."/>
            <person name="Johannesson H."/>
        </authorList>
    </citation>
    <scope>NUCLEOTIDE SEQUENCE</scope>
    <source>
        <strain evidence="7">CBS 314.62</strain>
    </source>
</reference>
<name>A0AAE1CG19_9PEZI</name>
<organism evidence="7 8">
    <name type="scientific">Podospora appendiculata</name>
    <dbReference type="NCBI Taxonomy" id="314037"/>
    <lineage>
        <taxon>Eukaryota</taxon>
        <taxon>Fungi</taxon>
        <taxon>Dikarya</taxon>
        <taxon>Ascomycota</taxon>
        <taxon>Pezizomycotina</taxon>
        <taxon>Sordariomycetes</taxon>
        <taxon>Sordariomycetidae</taxon>
        <taxon>Sordariales</taxon>
        <taxon>Podosporaceae</taxon>
        <taxon>Podospora</taxon>
    </lineage>
</organism>
<evidence type="ECO:0000256" key="2">
    <source>
        <dbReference type="ARBA" id="ARBA00023015"/>
    </source>
</evidence>
<evidence type="ECO:0000256" key="4">
    <source>
        <dbReference type="ARBA" id="ARBA00023242"/>
    </source>
</evidence>
<evidence type="ECO:0000259" key="6">
    <source>
        <dbReference type="PROSITE" id="PS00463"/>
    </source>
</evidence>
<keyword evidence="3" id="KW-0804">Transcription</keyword>
<dbReference type="PROSITE" id="PS00463">
    <property type="entry name" value="ZN2_CY6_FUNGAL_1"/>
    <property type="match status" value="1"/>
</dbReference>
<dbReference type="CDD" id="cd12148">
    <property type="entry name" value="fungal_TF_MHR"/>
    <property type="match status" value="1"/>
</dbReference>
<keyword evidence="4" id="KW-0539">Nucleus</keyword>
<dbReference type="GO" id="GO:0008270">
    <property type="term" value="F:zinc ion binding"/>
    <property type="evidence" value="ECO:0007669"/>
    <property type="project" value="InterPro"/>
</dbReference>
<gene>
    <name evidence="7" type="ORF">B0T22DRAFT_449285</name>
</gene>
<dbReference type="GO" id="GO:0003677">
    <property type="term" value="F:DNA binding"/>
    <property type="evidence" value="ECO:0007669"/>
    <property type="project" value="InterPro"/>
</dbReference>
<evidence type="ECO:0000256" key="1">
    <source>
        <dbReference type="ARBA" id="ARBA00022723"/>
    </source>
</evidence>
<dbReference type="InterPro" id="IPR036864">
    <property type="entry name" value="Zn2-C6_fun-type_DNA-bd_sf"/>
</dbReference>
<feature type="compositionally biased region" description="Polar residues" evidence="5">
    <location>
        <begin position="123"/>
        <end position="135"/>
    </location>
</feature>
<dbReference type="AlphaFoldDB" id="A0AAE1CG19"/>
<keyword evidence="1" id="KW-0479">Metal-binding</keyword>
<evidence type="ECO:0000256" key="5">
    <source>
        <dbReference type="SAM" id="MobiDB-lite"/>
    </source>
</evidence>
<keyword evidence="8" id="KW-1185">Reference proteome</keyword>
<dbReference type="CDD" id="cd00067">
    <property type="entry name" value="GAL4"/>
    <property type="match status" value="1"/>
</dbReference>
<dbReference type="InterPro" id="IPR007219">
    <property type="entry name" value="XnlR_reg_dom"/>
</dbReference>
<reference evidence="7" key="1">
    <citation type="journal article" date="2023" name="Mol. Phylogenet. Evol.">
        <title>Genome-scale phylogeny and comparative genomics of the fungal order Sordariales.</title>
        <authorList>
            <person name="Hensen N."/>
            <person name="Bonometti L."/>
            <person name="Westerberg I."/>
            <person name="Brannstrom I.O."/>
            <person name="Guillou S."/>
            <person name="Cros-Aarteil S."/>
            <person name="Calhoun S."/>
            <person name="Haridas S."/>
            <person name="Kuo A."/>
            <person name="Mondo S."/>
            <person name="Pangilinan J."/>
            <person name="Riley R."/>
            <person name="LaButti K."/>
            <person name="Andreopoulos B."/>
            <person name="Lipzen A."/>
            <person name="Chen C."/>
            <person name="Yan M."/>
            <person name="Daum C."/>
            <person name="Ng V."/>
            <person name="Clum A."/>
            <person name="Steindorff A."/>
            <person name="Ohm R.A."/>
            <person name="Martin F."/>
            <person name="Silar P."/>
            <person name="Natvig D.O."/>
            <person name="Lalanne C."/>
            <person name="Gautier V."/>
            <person name="Ament-Velasquez S.L."/>
            <person name="Kruys A."/>
            <person name="Hutchinson M.I."/>
            <person name="Powell A.J."/>
            <person name="Barry K."/>
            <person name="Miller A.N."/>
            <person name="Grigoriev I.V."/>
            <person name="Debuchy R."/>
            <person name="Gladieux P."/>
            <person name="Hiltunen Thoren M."/>
            <person name="Johannesson H."/>
        </authorList>
    </citation>
    <scope>NUCLEOTIDE SEQUENCE</scope>
    <source>
        <strain evidence="7">CBS 314.62</strain>
    </source>
</reference>
<protein>
    <recommendedName>
        <fullName evidence="6">Zn(2)-C6 fungal-type domain-containing protein</fullName>
    </recommendedName>
</protein>
<dbReference type="PANTHER" id="PTHR47840:SF1">
    <property type="entry name" value="ZN(II)2CYS6 TRANSCRIPTION FACTOR (EUROFUNG)"/>
    <property type="match status" value="1"/>
</dbReference>
<dbReference type="GO" id="GO:0006351">
    <property type="term" value="P:DNA-templated transcription"/>
    <property type="evidence" value="ECO:0007669"/>
    <property type="project" value="InterPro"/>
</dbReference>
<accession>A0AAE1CG19</accession>
<dbReference type="PANTHER" id="PTHR47840">
    <property type="entry name" value="ZN(II)2CYS6 TRANSCRIPTION FACTOR (EUROFUNG)-RELATED"/>
    <property type="match status" value="1"/>
</dbReference>